<dbReference type="InterPro" id="IPR015854">
    <property type="entry name" value="ABC_transpr_LolD-like"/>
</dbReference>
<dbReference type="RefSeq" id="WP_005468770.1">
    <property type="nucleotide sequence ID" value="NZ_KB291043.1"/>
</dbReference>
<dbReference type="Pfam" id="PF00005">
    <property type="entry name" value="ABC_tran"/>
    <property type="match status" value="1"/>
</dbReference>
<dbReference type="PROSITE" id="PS50893">
    <property type="entry name" value="ABC_TRANSPORTER_2"/>
    <property type="match status" value="1"/>
</dbReference>
<proteinExistence type="inferred from homology"/>
<accession>L1NFA9</accession>
<dbReference type="PATRIC" id="fig|1127696.3.peg.509"/>
<organism evidence="3 4">
    <name type="scientific">Porphyromonas catoniae F0037</name>
    <dbReference type="NCBI Taxonomy" id="1127696"/>
    <lineage>
        <taxon>Bacteria</taxon>
        <taxon>Pseudomonadati</taxon>
        <taxon>Bacteroidota</taxon>
        <taxon>Bacteroidia</taxon>
        <taxon>Bacteroidales</taxon>
        <taxon>Porphyromonadaceae</taxon>
        <taxon>Porphyromonas</taxon>
    </lineage>
</organism>
<evidence type="ECO:0000256" key="1">
    <source>
        <dbReference type="ARBA" id="ARBA00005417"/>
    </source>
</evidence>
<evidence type="ECO:0000259" key="2">
    <source>
        <dbReference type="PROSITE" id="PS50893"/>
    </source>
</evidence>
<evidence type="ECO:0000313" key="3">
    <source>
        <dbReference type="EMBL" id="EKY02189.1"/>
    </source>
</evidence>
<dbReference type="AlphaFoldDB" id="L1NFA9"/>
<reference evidence="3 4" key="1">
    <citation type="submission" date="2012-05" db="EMBL/GenBank/DDBJ databases">
        <authorList>
            <person name="Weinstock G."/>
            <person name="Sodergren E."/>
            <person name="Lobos E.A."/>
            <person name="Fulton L."/>
            <person name="Fulton R."/>
            <person name="Courtney L."/>
            <person name="Fronick C."/>
            <person name="O'Laughlin M."/>
            <person name="Godfrey J."/>
            <person name="Wilson R.M."/>
            <person name="Miner T."/>
            <person name="Farmer C."/>
            <person name="Delehaunty K."/>
            <person name="Cordes M."/>
            <person name="Minx P."/>
            <person name="Tomlinson C."/>
            <person name="Chen J."/>
            <person name="Wollam A."/>
            <person name="Pepin K.H."/>
            <person name="Bhonagiri V."/>
            <person name="Zhang X."/>
            <person name="Suruliraj S."/>
            <person name="Warren W."/>
            <person name="Mitreva M."/>
            <person name="Mardis E.R."/>
            <person name="Wilson R.K."/>
        </authorList>
    </citation>
    <scope>NUCLEOTIDE SEQUENCE [LARGE SCALE GENOMIC DNA]</scope>
    <source>
        <strain evidence="3 4">F0037</strain>
    </source>
</reference>
<dbReference type="GO" id="GO:0016887">
    <property type="term" value="F:ATP hydrolysis activity"/>
    <property type="evidence" value="ECO:0007669"/>
    <property type="project" value="InterPro"/>
</dbReference>
<dbReference type="Proteomes" id="UP000010408">
    <property type="component" value="Unassembled WGS sequence"/>
</dbReference>
<dbReference type="HOGENOM" id="CLU_000604_1_22_10"/>
<comment type="similarity">
    <text evidence="1">Belongs to the ABC transporter superfamily.</text>
</comment>
<dbReference type="Gene3D" id="3.40.50.300">
    <property type="entry name" value="P-loop containing nucleotide triphosphate hydrolases"/>
    <property type="match status" value="1"/>
</dbReference>
<dbReference type="SUPFAM" id="SSF52540">
    <property type="entry name" value="P-loop containing nucleoside triphosphate hydrolases"/>
    <property type="match status" value="1"/>
</dbReference>
<dbReference type="InterPro" id="IPR003439">
    <property type="entry name" value="ABC_transporter-like_ATP-bd"/>
</dbReference>
<comment type="caution">
    <text evidence="3">The sequence shown here is derived from an EMBL/GenBank/DDBJ whole genome shotgun (WGS) entry which is preliminary data.</text>
</comment>
<name>L1NFA9_9PORP</name>
<dbReference type="GO" id="GO:0022857">
    <property type="term" value="F:transmembrane transporter activity"/>
    <property type="evidence" value="ECO:0007669"/>
    <property type="project" value="TreeGrafter"/>
</dbReference>
<dbReference type="PANTHER" id="PTHR24220:SF689">
    <property type="entry name" value="LIPOPROTEIN-RELEASING SYSTEM ATP-BINDING PROTEIN LOLD"/>
    <property type="match status" value="1"/>
</dbReference>
<gene>
    <name evidence="3" type="ORF">HMPREF9134_00578</name>
</gene>
<dbReference type="GO" id="GO:0005524">
    <property type="term" value="F:ATP binding"/>
    <property type="evidence" value="ECO:0007669"/>
    <property type="project" value="UniProtKB-KW"/>
</dbReference>
<dbReference type="STRING" id="1127696.HMPREF9134_00578"/>
<dbReference type="EMBL" id="AMEQ01000018">
    <property type="protein sequence ID" value="EKY02189.1"/>
    <property type="molecule type" value="Genomic_DNA"/>
</dbReference>
<protein>
    <submittedName>
        <fullName evidence="3">ABC transporter, ATP-binding protein</fullName>
    </submittedName>
</protein>
<dbReference type="eggNOG" id="COG1136">
    <property type="taxonomic scope" value="Bacteria"/>
</dbReference>
<evidence type="ECO:0000313" key="4">
    <source>
        <dbReference type="Proteomes" id="UP000010408"/>
    </source>
</evidence>
<sequence>MQEITLHQTLPLVFRDEPIQPSEVWRTEVTFCRGNYYLIEATSGAGKSSLCSFLYGWRGDYLGNICFDGQDIRKLSAGAWSTIRRSSLSFLFQEMRLFDELTAWENVKLKNDLTKYKEEKELRHYFELLGIEDRQNTPARILSLGQQQRVAAIRSLCQPFDFLLLDEPISHLDEENASLLASLYKAEAEQQGAGIITTSVGKHLPLSYANVLHL</sequence>
<feature type="domain" description="ABC transporter" evidence="2">
    <location>
        <begin position="7"/>
        <end position="214"/>
    </location>
</feature>
<dbReference type="GO" id="GO:0005886">
    <property type="term" value="C:plasma membrane"/>
    <property type="evidence" value="ECO:0007669"/>
    <property type="project" value="TreeGrafter"/>
</dbReference>
<dbReference type="PANTHER" id="PTHR24220">
    <property type="entry name" value="IMPORT ATP-BINDING PROTEIN"/>
    <property type="match status" value="1"/>
</dbReference>
<dbReference type="InterPro" id="IPR027417">
    <property type="entry name" value="P-loop_NTPase"/>
</dbReference>
<keyword evidence="3" id="KW-0067">ATP-binding</keyword>
<keyword evidence="3" id="KW-0547">Nucleotide-binding</keyword>